<proteinExistence type="predicted"/>
<keyword evidence="3" id="KW-1185">Reference proteome</keyword>
<evidence type="ECO:0000313" key="2">
    <source>
        <dbReference type="EMBL" id="GIG15890.1"/>
    </source>
</evidence>
<comment type="caution">
    <text evidence="2">The sequence shown here is derived from an EMBL/GenBank/DDBJ whole genome shotgun (WGS) entry which is preliminary data.</text>
</comment>
<reference evidence="2" key="1">
    <citation type="submission" date="2021-01" db="EMBL/GenBank/DDBJ databases">
        <title>Whole genome shotgun sequence of Catellatospora methionotrophica NBRC 14553.</title>
        <authorList>
            <person name="Komaki H."/>
            <person name="Tamura T."/>
        </authorList>
    </citation>
    <scope>NUCLEOTIDE SEQUENCE</scope>
    <source>
        <strain evidence="2">NBRC 14553</strain>
    </source>
</reference>
<protein>
    <submittedName>
        <fullName evidence="2">Uncharacterized protein</fullName>
    </submittedName>
</protein>
<feature type="region of interest" description="Disordered" evidence="1">
    <location>
        <begin position="209"/>
        <end position="249"/>
    </location>
</feature>
<dbReference type="EMBL" id="BONJ01000022">
    <property type="protein sequence ID" value="GIG15890.1"/>
    <property type="molecule type" value="Genomic_DNA"/>
</dbReference>
<accession>A0A8J3LBV2</accession>
<dbReference type="Proteomes" id="UP000660339">
    <property type="component" value="Unassembled WGS sequence"/>
</dbReference>
<evidence type="ECO:0000313" key="3">
    <source>
        <dbReference type="Proteomes" id="UP000660339"/>
    </source>
</evidence>
<evidence type="ECO:0000256" key="1">
    <source>
        <dbReference type="SAM" id="MobiDB-lite"/>
    </source>
</evidence>
<gene>
    <name evidence="2" type="ORF">Cme02nite_42220</name>
</gene>
<organism evidence="2 3">
    <name type="scientific">Catellatospora methionotrophica</name>
    <dbReference type="NCBI Taxonomy" id="121620"/>
    <lineage>
        <taxon>Bacteria</taxon>
        <taxon>Bacillati</taxon>
        <taxon>Actinomycetota</taxon>
        <taxon>Actinomycetes</taxon>
        <taxon>Micromonosporales</taxon>
        <taxon>Micromonosporaceae</taxon>
        <taxon>Catellatospora</taxon>
    </lineage>
</organism>
<name>A0A8J3LBV2_9ACTN</name>
<dbReference type="AlphaFoldDB" id="A0A8J3LBV2"/>
<sequence length="249" mass="25952">MLADVSVTGQGGLSRSVTRGLLDQATPGLRWAVAVVLLGVSGLFGGLDSVPDPQPETLTAGTPVYGGPWEVTVEGAVVQRVLGKLRLEKETNRWLVLTATVRITAHESSILPSDLLTLDGVTGLTSPTPADAALDRDKSRLRLLQPNMPERVLFIWEQSGDAPVPSSITVSVKQRTYREDSLSSAWYWMDSDTGGDVTPAGIVTVPVRADLAAPSASPSPSAGSTPSPGPRPTASPKTAGRTPSAGPTP</sequence>
<feature type="compositionally biased region" description="Low complexity" evidence="1">
    <location>
        <begin position="212"/>
        <end position="226"/>
    </location>
</feature>